<protein>
    <submittedName>
        <fullName evidence="1">Uncharacterized protein</fullName>
    </submittedName>
</protein>
<sequence length="39" mass="4689">MTVVDIYEYDLVQASRYKTRKPNNLLYGLPEIWTVKRKS</sequence>
<evidence type="ECO:0000313" key="1">
    <source>
        <dbReference type="EMBL" id="AUB35175.1"/>
    </source>
</evidence>
<organism evidence="1 2">
    <name type="scientific">Nostoc flagelliforme CCNUN1</name>
    <dbReference type="NCBI Taxonomy" id="2038116"/>
    <lineage>
        <taxon>Bacteria</taxon>
        <taxon>Bacillati</taxon>
        <taxon>Cyanobacteriota</taxon>
        <taxon>Cyanophyceae</taxon>
        <taxon>Nostocales</taxon>
        <taxon>Nostocaceae</taxon>
        <taxon>Nostoc</taxon>
    </lineage>
</organism>
<keyword evidence="2" id="KW-1185">Reference proteome</keyword>
<evidence type="ECO:0000313" key="2">
    <source>
        <dbReference type="Proteomes" id="UP000232003"/>
    </source>
</evidence>
<dbReference type="EMBL" id="CP024785">
    <property type="protein sequence ID" value="AUB35175.1"/>
    <property type="molecule type" value="Genomic_DNA"/>
</dbReference>
<gene>
    <name evidence="1" type="ORF">COO91_01040</name>
</gene>
<dbReference type="KEGG" id="nfl:COO91_01040"/>
<reference evidence="1 2" key="1">
    <citation type="submission" date="2017-11" db="EMBL/GenBank/DDBJ databases">
        <title>Complete genome of a free-living desiccation-tolerant cyanobacterium and its photosynthetic adaptation to extreme terrestrial habitat.</title>
        <authorList>
            <person name="Shang J."/>
        </authorList>
    </citation>
    <scope>NUCLEOTIDE SEQUENCE [LARGE SCALE GENOMIC DNA]</scope>
    <source>
        <strain evidence="1 2">CCNUN1</strain>
    </source>
</reference>
<dbReference type="Proteomes" id="UP000232003">
    <property type="component" value="Chromosome"/>
</dbReference>
<proteinExistence type="predicted"/>
<name>A0A2K8SK15_9NOSO</name>
<dbReference type="AlphaFoldDB" id="A0A2K8SK15"/>
<accession>A0A2K8SK15</accession>